<dbReference type="SUPFAM" id="SSF53474">
    <property type="entry name" value="alpha/beta-Hydrolases"/>
    <property type="match status" value="1"/>
</dbReference>
<name>A0A1Y1BV74_9BURK</name>
<evidence type="ECO:0000313" key="2">
    <source>
        <dbReference type="Proteomes" id="UP000218432"/>
    </source>
</evidence>
<dbReference type="Gene3D" id="3.40.50.1820">
    <property type="entry name" value="alpha/beta hydrolase"/>
    <property type="match status" value="1"/>
</dbReference>
<sequence>MVPSINSFTLQQHIPNAQLILYPDSGHGSQFEYPEPFVAHTALFLDQPGPAS</sequence>
<protein>
    <recommendedName>
        <fullName evidence="3">Alpha/beta hydrolase</fullName>
    </recommendedName>
</protein>
<gene>
    <name evidence="1" type="ORF">BSFP_065940</name>
</gene>
<proteinExistence type="predicted"/>
<dbReference type="InterPro" id="IPR029058">
    <property type="entry name" value="AB_hydrolase_fold"/>
</dbReference>
<evidence type="ECO:0008006" key="3">
    <source>
        <dbReference type="Google" id="ProtNLM"/>
    </source>
</evidence>
<dbReference type="EMBL" id="AP018113">
    <property type="protein sequence ID" value="BAX63721.1"/>
    <property type="molecule type" value="Genomic_DNA"/>
</dbReference>
<reference evidence="1 2" key="1">
    <citation type="journal article" date="2017" name="Genome Announc.">
        <title>Complete Genome Sequence of Burkholderia stabilis FERMP-21014.</title>
        <authorList>
            <person name="Konishi K."/>
            <person name="Kumagai T."/>
            <person name="Sakasegawa S."/>
            <person name="Tamura T."/>
        </authorList>
    </citation>
    <scope>NUCLEOTIDE SEQUENCE [LARGE SCALE GENOMIC DNA]</scope>
    <source>
        <strain evidence="1 2">FERMP-21014</strain>
    </source>
</reference>
<organism evidence="1 2">
    <name type="scientific">Burkholderia stabilis</name>
    <dbReference type="NCBI Taxonomy" id="95485"/>
    <lineage>
        <taxon>Bacteria</taxon>
        <taxon>Pseudomonadati</taxon>
        <taxon>Pseudomonadota</taxon>
        <taxon>Betaproteobacteria</taxon>
        <taxon>Burkholderiales</taxon>
        <taxon>Burkholderiaceae</taxon>
        <taxon>Burkholderia</taxon>
        <taxon>Burkholderia cepacia complex</taxon>
    </lineage>
</organism>
<dbReference type="AlphaFoldDB" id="A0A1Y1BV74"/>
<accession>A0A1Y1BV74</accession>
<evidence type="ECO:0000313" key="1">
    <source>
        <dbReference type="EMBL" id="BAX63721.1"/>
    </source>
</evidence>
<dbReference type="Proteomes" id="UP000218432">
    <property type="component" value="Chromosome 3"/>
</dbReference>